<dbReference type="EMBL" id="BMAV01015688">
    <property type="protein sequence ID" value="GFY65779.1"/>
    <property type="molecule type" value="Genomic_DNA"/>
</dbReference>
<proteinExistence type="predicted"/>
<evidence type="ECO:0000313" key="1">
    <source>
        <dbReference type="EMBL" id="GFY65779.1"/>
    </source>
</evidence>
<comment type="caution">
    <text evidence="1">The sequence shown here is derived from an EMBL/GenBank/DDBJ whole genome shotgun (WGS) entry which is preliminary data.</text>
</comment>
<protein>
    <submittedName>
        <fullName evidence="1">Uncharacterized protein</fullName>
    </submittedName>
</protein>
<organism evidence="1 2">
    <name type="scientific">Trichonephila inaurata madagascariensis</name>
    <dbReference type="NCBI Taxonomy" id="2747483"/>
    <lineage>
        <taxon>Eukaryota</taxon>
        <taxon>Metazoa</taxon>
        <taxon>Ecdysozoa</taxon>
        <taxon>Arthropoda</taxon>
        <taxon>Chelicerata</taxon>
        <taxon>Arachnida</taxon>
        <taxon>Araneae</taxon>
        <taxon>Araneomorphae</taxon>
        <taxon>Entelegynae</taxon>
        <taxon>Araneoidea</taxon>
        <taxon>Nephilidae</taxon>
        <taxon>Trichonephila</taxon>
        <taxon>Trichonephila inaurata</taxon>
    </lineage>
</organism>
<sequence length="112" mass="12734">MVEIFVLGRKTVNSSNALAAAFEWDASSPGIRFCRALSEKKLSSPCPRGLNPWIRLWGQPTRKSLRSFTLISTNFSPDLKSAEAWKILRDRFEPMTREGVIQILDEFFGTKL</sequence>
<gene>
    <name evidence="1" type="ORF">TNIN_253861</name>
</gene>
<dbReference type="AlphaFoldDB" id="A0A8X7CBY2"/>
<reference evidence="1" key="1">
    <citation type="submission" date="2020-08" db="EMBL/GenBank/DDBJ databases">
        <title>Multicomponent nature underlies the extraordinary mechanical properties of spider dragline silk.</title>
        <authorList>
            <person name="Kono N."/>
            <person name="Nakamura H."/>
            <person name="Mori M."/>
            <person name="Yoshida Y."/>
            <person name="Ohtoshi R."/>
            <person name="Malay A.D."/>
            <person name="Moran D.A.P."/>
            <person name="Tomita M."/>
            <person name="Numata K."/>
            <person name="Arakawa K."/>
        </authorList>
    </citation>
    <scope>NUCLEOTIDE SEQUENCE</scope>
</reference>
<dbReference type="Proteomes" id="UP000886998">
    <property type="component" value="Unassembled WGS sequence"/>
</dbReference>
<accession>A0A8X7CBY2</accession>
<evidence type="ECO:0000313" key="2">
    <source>
        <dbReference type="Proteomes" id="UP000886998"/>
    </source>
</evidence>
<keyword evidence="2" id="KW-1185">Reference proteome</keyword>
<name>A0A8X7CBY2_9ARAC</name>